<evidence type="ECO:0000259" key="11">
    <source>
        <dbReference type="Pfam" id="PF00999"/>
    </source>
</evidence>
<keyword evidence="9" id="KW-0739">Sodium transport</keyword>
<proteinExistence type="predicted"/>
<evidence type="ECO:0000256" key="5">
    <source>
        <dbReference type="ARBA" id="ARBA00022989"/>
    </source>
</evidence>
<name>D2EFU4_PARA4</name>
<feature type="transmembrane region" description="Helical" evidence="10">
    <location>
        <begin position="298"/>
        <end position="320"/>
    </location>
</feature>
<feature type="transmembrane region" description="Helical" evidence="10">
    <location>
        <begin position="243"/>
        <end position="262"/>
    </location>
</feature>
<dbReference type="GO" id="GO:0016020">
    <property type="term" value="C:membrane"/>
    <property type="evidence" value="ECO:0007669"/>
    <property type="project" value="UniProtKB-SubCell"/>
</dbReference>
<keyword evidence="8 10" id="KW-0472">Membrane</keyword>
<dbReference type="AlphaFoldDB" id="D2EFU4"/>
<dbReference type="Gene3D" id="1.20.1530.20">
    <property type="match status" value="1"/>
</dbReference>
<feature type="domain" description="Cation/H+ exchanger transmembrane" evidence="11">
    <location>
        <begin position="14"/>
        <end position="383"/>
    </location>
</feature>
<feature type="transmembrane region" description="Helical" evidence="10">
    <location>
        <begin position="217"/>
        <end position="237"/>
    </location>
</feature>
<reference evidence="12 13" key="1">
    <citation type="journal article" date="2010" name="Proc. Natl. Acad. Sci. U.S.A.">
        <title>Enigmatic, ultrasmall, uncultivated Archaea.</title>
        <authorList>
            <person name="Baker B.J."/>
            <person name="Comolli L.R."/>
            <person name="Dick G.J."/>
            <person name="Hauser L.J."/>
            <person name="Hyatt D."/>
            <person name="Dill B.D."/>
            <person name="Land M.L."/>
            <person name="Verberkmoes N.C."/>
            <person name="Hettich R.L."/>
            <person name="Banfield J.F."/>
        </authorList>
    </citation>
    <scope>NUCLEOTIDE SEQUENCE [LARGE SCALE GENOMIC DNA]</scope>
</reference>
<evidence type="ECO:0000313" key="13">
    <source>
        <dbReference type="Proteomes" id="UP000009375"/>
    </source>
</evidence>
<accession>D2EFU4</accession>
<dbReference type="GO" id="GO:0006814">
    <property type="term" value="P:sodium ion transport"/>
    <property type="evidence" value="ECO:0007669"/>
    <property type="project" value="UniProtKB-KW"/>
</dbReference>
<dbReference type="InterPro" id="IPR006153">
    <property type="entry name" value="Cation/H_exchanger_TM"/>
</dbReference>
<protein>
    <submittedName>
        <fullName evidence="12">Kef-type K+ transport system, membrane component</fullName>
    </submittedName>
</protein>
<keyword evidence="7" id="KW-0406">Ion transport</keyword>
<keyword evidence="6" id="KW-0915">Sodium</keyword>
<organism evidence="12 13">
    <name type="scientific">Candidatus Parvarchaeum acidiphilum ARMAN-4</name>
    <dbReference type="NCBI Taxonomy" id="662760"/>
    <lineage>
        <taxon>Archaea</taxon>
        <taxon>Candidatus Parvarchaeota</taxon>
        <taxon>Candidatus Parvarchaeum</taxon>
    </lineage>
</organism>
<dbReference type="GO" id="GO:1902600">
    <property type="term" value="P:proton transmembrane transport"/>
    <property type="evidence" value="ECO:0007669"/>
    <property type="project" value="InterPro"/>
</dbReference>
<evidence type="ECO:0000256" key="7">
    <source>
        <dbReference type="ARBA" id="ARBA00023065"/>
    </source>
</evidence>
<evidence type="ECO:0000256" key="2">
    <source>
        <dbReference type="ARBA" id="ARBA00022448"/>
    </source>
</evidence>
<dbReference type="EMBL" id="GG730049">
    <property type="protein sequence ID" value="EEZ92787.1"/>
    <property type="molecule type" value="Genomic_DNA"/>
</dbReference>
<gene>
    <name evidence="12" type="ORF">BJBARM4_0620</name>
</gene>
<feature type="transmembrane region" description="Helical" evidence="10">
    <location>
        <begin position="93"/>
        <end position="111"/>
    </location>
</feature>
<dbReference type="Proteomes" id="UP000009375">
    <property type="component" value="Unassembled WGS sequence"/>
</dbReference>
<keyword evidence="4 10" id="KW-0812">Transmembrane</keyword>
<feature type="transmembrane region" description="Helical" evidence="10">
    <location>
        <begin position="174"/>
        <end position="196"/>
    </location>
</feature>
<dbReference type="GO" id="GO:0015297">
    <property type="term" value="F:antiporter activity"/>
    <property type="evidence" value="ECO:0007669"/>
    <property type="project" value="UniProtKB-KW"/>
</dbReference>
<feature type="transmembrane region" description="Helical" evidence="10">
    <location>
        <begin position="31"/>
        <end position="49"/>
    </location>
</feature>
<evidence type="ECO:0000256" key="10">
    <source>
        <dbReference type="SAM" id="Phobius"/>
    </source>
</evidence>
<evidence type="ECO:0000256" key="6">
    <source>
        <dbReference type="ARBA" id="ARBA00023053"/>
    </source>
</evidence>
<feature type="transmembrane region" description="Helical" evidence="10">
    <location>
        <begin position="364"/>
        <end position="383"/>
    </location>
</feature>
<evidence type="ECO:0000256" key="9">
    <source>
        <dbReference type="ARBA" id="ARBA00023201"/>
    </source>
</evidence>
<feature type="transmembrane region" description="Helical" evidence="10">
    <location>
        <begin position="340"/>
        <end position="358"/>
    </location>
</feature>
<feature type="transmembrane region" description="Helical" evidence="10">
    <location>
        <begin position="6"/>
        <end position="24"/>
    </location>
</feature>
<dbReference type="InterPro" id="IPR038770">
    <property type="entry name" value="Na+/solute_symporter_sf"/>
</dbReference>
<evidence type="ECO:0000256" key="1">
    <source>
        <dbReference type="ARBA" id="ARBA00004141"/>
    </source>
</evidence>
<feature type="transmembrane region" description="Helical" evidence="10">
    <location>
        <begin position="274"/>
        <end position="292"/>
    </location>
</feature>
<evidence type="ECO:0000256" key="8">
    <source>
        <dbReference type="ARBA" id="ARBA00023136"/>
    </source>
</evidence>
<evidence type="ECO:0000313" key="12">
    <source>
        <dbReference type="EMBL" id="EEZ92787.1"/>
    </source>
</evidence>
<keyword evidence="3" id="KW-0050">Antiport</keyword>
<dbReference type="PANTHER" id="PTHR43562">
    <property type="entry name" value="NAPA-TYPE SODIUM/HYDROGEN ANTIPORTER"/>
    <property type="match status" value="1"/>
</dbReference>
<keyword evidence="5 10" id="KW-1133">Transmembrane helix</keyword>
<feature type="transmembrane region" description="Helical" evidence="10">
    <location>
        <begin position="55"/>
        <end position="72"/>
    </location>
</feature>
<evidence type="ECO:0000256" key="3">
    <source>
        <dbReference type="ARBA" id="ARBA00022449"/>
    </source>
</evidence>
<feature type="transmembrane region" description="Helical" evidence="10">
    <location>
        <begin position="117"/>
        <end position="136"/>
    </location>
</feature>
<comment type="subcellular location">
    <subcellularLocation>
        <location evidence="1">Membrane</location>
        <topology evidence="1">Multi-pass membrane protein</topology>
    </subcellularLocation>
</comment>
<keyword evidence="2" id="KW-0813">Transport</keyword>
<dbReference type="Pfam" id="PF00999">
    <property type="entry name" value="Na_H_Exchanger"/>
    <property type="match status" value="1"/>
</dbReference>
<evidence type="ECO:0000256" key="4">
    <source>
        <dbReference type="ARBA" id="ARBA00022692"/>
    </source>
</evidence>
<dbReference type="PANTHER" id="PTHR43562:SF3">
    <property type="entry name" value="SODIUM ION_PROTON EXCHANGER (EUROFUNG)"/>
    <property type="match status" value="1"/>
</dbReference>
<sequence>MALNIIIEILIVLASSIIIGELFEQLKFPSVVGYLIAGLIVGPFVFNLIQNNLELQALSSLSLFFIIFLLGIEMKTESVIKYLKPSLKMSITSFILPLILSVTLSVLLLHFGLRQDFIVSLAIAVPSISIVSVLVLRYRLARDPKGITIIGSVVVTDVIAFLLLGITYKSALNAILLVVYFIVFLMIFLNVDKILNRGSEKLRKQLTKSKKILKSEHFGYAMIIIIGLLTGGVSQLIGVNYIIGVFFAGLIIHEGLIGRTLFRKVSKTIKRMNDGFFIPIFFGIAGIDVSSFHSLYIYMPAIIIISVSVIVFSVLLNFFYSKKIMNVKKKPWRIKISAIINGRGAVGIAIATVAFEIGVITNSAYSIAVLATIIISIIATSLLRNA</sequence>
<feature type="transmembrane region" description="Helical" evidence="10">
    <location>
        <begin position="148"/>
        <end position="168"/>
    </location>
</feature>